<dbReference type="PANTHER" id="PTHR47584:SF19">
    <property type="entry name" value="L10-INTERACTING MYB DOMAIN-CONTAINING PROTEIN-LIKE"/>
    <property type="match status" value="1"/>
</dbReference>
<dbReference type="InterPro" id="IPR024752">
    <property type="entry name" value="Myb/SANT-like_dom"/>
</dbReference>
<feature type="region of interest" description="Disordered" evidence="1">
    <location>
        <begin position="129"/>
        <end position="158"/>
    </location>
</feature>
<dbReference type="Pfam" id="PF12776">
    <property type="entry name" value="Myb_DNA-bind_3"/>
    <property type="match status" value="1"/>
</dbReference>
<keyword evidence="4" id="KW-1185">Reference proteome</keyword>
<comment type="caution">
    <text evidence="3">The sequence shown here is derived from an EMBL/GenBank/DDBJ whole genome shotgun (WGS) entry which is preliminary data.</text>
</comment>
<sequence>MSRHSLSPDHQLPRAPIGVEHPKLVARIGLTLVQHEPQVQGLEVLGGRELGGAVTAANLLVWDVGHVDGPDGAEVSRFEVADGLEILHGDGLVVLSAAGEDLAVGGFGGGEGGVGPLGGLGGDGVEVGVEEEGGEGGVGPGPGEEEEGLAGGELEGPGAEAEGVSLREEVGDGGGVVGVGVGGVDSEKVEEEEREEERESPVRVRHGSRRYLSGGGRDGEASLLRNELSSVKVVLVVTNYNGQLCPMPAKMIHPGGYDDKCPSGQIVISSDWKCLAKHPVSRTYGPTPRKNYSLKNLLITWRQLAGSSQQVAFWSYGPRFGGVQALASTLYTKKERMRKIYRGWRVLQTRTGLGYDPATDTVVCSDETWHNFIKDNKECTHLRYEGLRNQELYYNIFEKNHAAGASGFGSVMMGGGSTPSFNFDFSMDQSETQPGLEEEISSSIGARRQANTRVVNDEGGPSWSRGSAGKRKQRDATDEMTFEAMQEIANHFRDQTSQKDHILDCMNIMKEMGIPQYQRTIMWHYFDAHPRLQRPFCLLDDGDRKGIIASVVSTQMPPPN</sequence>
<feature type="domain" description="Myb/SANT-like" evidence="2">
    <location>
        <begin position="326"/>
        <end position="372"/>
    </location>
</feature>
<dbReference type="InterPro" id="IPR045026">
    <property type="entry name" value="LIMYB"/>
</dbReference>
<feature type="compositionally biased region" description="Polar residues" evidence="1">
    <location>
        <begin position="441"/>
        <end position="454"/>
    </location>
</feature>
<dbReference type="PANTHER" id="PTHR47584">
    <property type="match status" value="1"/>
</dbReference>
<dbReference type="EMBL" id="BTGU01000039">
    <property type="protein sequence ID" value="GMN51751.1"/>
    <property type="molecule type" value="Genomic_DNA"/>
</dbReference>
<feature type="compositionally biased region" description="Gly residues" evidence="1">
    <location>
        <begin position="172"/>
        <end position="183"/>
    </location>
</feature>
<dbReference type="Proteomes" id="UP001187192">
    <property type="component" value="Unassembled WGS sequence"/>
</dbReference>
<evidence type="ECO:0000256" key="1">
    <source>
        <dbReference type="SAM" id="MobiDB-lite"/>
    </source>
</evidence>
<dbReference type="AlphaFoldDB" id="A0AA88AUH6"/>
<proteinExistence type="predicted"/>
<evidence type="ECO:0000259" key="2">
    <source>
        <dbReference type="Pfam" id="PF12776"/>
    </source>
</evidence>
<evidence type="ECO:0000313" key="3">
    <source>
        <dbReference type="EMBL" id="GMN51751.1"/>
    </source>
</evidence>
<reference evidence="3" key="1">
    <citation type="submission" date="2023-07" db="EMBL/GenBank/DDBJ databases">
        <title>draft genome sequence of fig (Ficus carica).</title>
        <authorList>
            <person name="Takahashi T."/>
            <person name="Nishimura K."/>
        </authorList>
    </citation>
    <scope>NUCLEOTIDE SEQUENCE</scope>
</reference>
<gene>
    <name evidence="3" type="ORF">TIFTF001_020894</name>
</gene>
<organism evidence="3 4">
    <name type="scientific">Ficus carica</name>
    <name type="common">Common fig</name>
    <dbReference type="NCBI Taxonomy" id="3494"/>
    <lineage>
        <taxon>Eukaryota</taxon>
        <taxon>Viridiplantae</taxon>
        <taxon>Streptophyta</taxon>
        <taxon>Embryophyta</taxon>
        <taxon>Tracheophyta</taxon>
        <taxon>Spermatophyta</taxon>
        <taxon>Magnoliopsida</taxon>
        <taxon>eudicotyledons</taxon>
        <taxon>Gunneridae</taxon>
        <taxon>Pentapetalae</taxon>
        <taxon>rosids</taxon>
        <taxon>fabids</taxon>
        <taxon>Rosales</taxon>
        <taxon>Moraceae</taxon>
        <taxon>Ficeae</taxon>
        <taxon>Ficus</taxon>
    </lineage>
</organism>
<evidence type="ECO:0000313" key="4">
    <source>
        <dbReference type="Proteomes" id="UP001187192"/>
    </source>
</evidence>
<feature type="region of interest" description="Disordered" evidence="1">
    <location>
        <begin position="439"/>
        <end position="476"/>
    </location>
</feature>
<feature type="region of interest" description="Disordered" evidence="1">
    <location>
        <begin position="170"/>
        <end position="218"/>
    </location>
</feature>
<name>A0AA88AUH6_FICCA</name>
<accession>A0AA88AUH6</accession>
<protein>
    <recommendedName>
        <fullName evidence="2">Myb/SANT-like domain-containing protein</fullName>
    </recommendedName>
</protein>